<dbReference type="Gene3D" id="3.40.50.620">
    <property type="entry name" value="HUPs"/>
    <property type="match status" value="1"/>
</dbReference>
<dbReference type="Pfam" id="PF00582">
    <property type="entry name" value="Usp"/>
    <property type="match status" value="1"/>
</dbReference>
<dbReference type="PANTHER" id="PTHR46268">
    <property type="entry name" value="STRESS RESPONSE PROTEIN NHAX"/>
    <property type="match status" value="1"/>
</dbReference>
<evidence type="ECO:0000313" key="4">
    <source>
        <dbReference type="EMBL" id="MBK6006431.1"/>
    </source>
</evidence>
<dbReference type="InterPro" id="IPR006016">
    <property type="entry name" value="UspA"/>
</dbReference>
<protein>
    <recommendedName>
        <fullName evidence="2">Universal stress protein</fullName>
    </recommendedName>
</protein>
<dbReference type="GO" id="GO:0005737">
    <property type="term" value="C:cytoplasm"/>
    <property type="evidence" value="ECO:0007669"/>
    <property type="project" value="UniProtKB-SubCell"/>
</dbReference>
<keyword evidence="5" id="KW-1185">Reference proteome</keyword>
<evidence type="ECO:0000313" key="5">
    <source>
        <dbReference type="Proteomes" id="UP000630528"/>
    </source>
</evidence>
<comment type="caution">
    <text evidence="4">The sequence shown here is derived from an EMBL/GenBank/DDBJ whole genome shotgun (WGS) entry which is preliminary data.</text>
</comment>
<dbReference type="RefSeq" id="WP_201169643.1">
    <property type="nucleotide sequence ID" value="NZ_JAEPWM010000003.1"/>
</dbReference>
<dbReference type="InterPro" id="IPR006015">
    <property type="entry name" value="Universal_stress_UspA"/>
</dbReference>
<dbReference type="EMBL" id="JAEPWM010000003">
    <property type="protein sequence ID" value="MBK6006431.1"/>
    <property type="molecule type" value="Genomic_DNA"/>
</dbReference>
<comment type="similarity">
    <text evidence="1 2">Belongs to the universal stress protein A family.</text>
</comment>
<feature type="domain" description="UspA" evidence="3">
    <location>
        <begin position="1"/>
        <end position="144"/>
    </location>
</feature>
<reference evidence="4" key="2">
    <citation type="submission" date="2021-01" db="EMBL/GenBank/DDBJ databases">
        <authorList>
            <person name="Kang M."/>
        </authorList>
    </citation>
    <scope>NUCLEOTIDE SEQUENCE</scope>
    <source>
        <strain evidence="4">KACC 17527</strain>
    </source>
</reference>
<proteinExistence type="inferred from homology"/>
<gene>
    <name evidence="4" type="ORF">JJB11_10035</name>
</gene>
<evidence type="ECO:0000256" key="2">
    <source>
        <dbReference type="PIRNR" id="PIRNR006276"/>
    </source>
</evidence>
<reference evidence="4" key="1">
    <citation type="journal article" date="2012" name="J. Microbiol. Biotechnol.">
        <title>Ramlibacter ginsenosidimutans sp. nov., with ginsenoside-converting activity.</title>
        <authorList>
            <person name="Wang L."/>
            <person name="An D.S."/>
            <person name="Kim S.G."/>
            <person name="Jin F.X."/>
            <person name="Kim S.C."/>
            <person name="Lee S.T."/>
            <person name="Im W.T."/>
        </authorList>
    </citation>
    <scope>NUCLEOTIDE SEQUENCE</scope>
    <source>
        <strain evidence="4">KACC 17527</strain>
    </source>
</reference>
<evidence type="ECO:0000256" key="1">
    <source>
        <dbReference type="ARBA" id="ARBA00008791"/>
    </source>
</evidence>
<dbReference type="AlphaFoldDB" id="A0A934TRU6"/>
<dbReference type="SUPFAM" id="SSF52402">
    <property type="entry name" value="Adenine nucleotide alpha hydrolases-like"/>
    <property type="match status" value="1"/>
</dbReference>
<dbReference type="InterPro" id="IPR014729">
    <property type="entry name" value="Rossmann-like_a/b/a_fold"/>
</dbReference>
<accession>A0A934TRU6</accession>
<name>A0A934TRU6_9BURK</name>
<comment type="subcellular location">
    <subcellularLocation>
        <location evidence="2">Cytoplasm</location>
    </subcellularLocation>
</comment>
<dbReference type="PIRSF" id="PIRSF006276">
    <property type="entry name" value="UspA"/>
    <property type="match status" value="1"/>
</dbReference>
<dbReference type="Proteomes" id="UP000630528">
    <property type="component" value="Unassembled WGS sequence"/>
</dbReference>
<dbReference type="PRINTS" id="PR01438">
    <property type="entry name" value="UNVRSLSTRESS"/>
</dbReference>
<evidence type="ECO:0000259" key="3">
    <source>
        <dbReference type="Pfam" id="PF00582"/>
    </source>
</evidence>
<organism evidence="4 5">
    <name type="scientific">Ramlibacter ginsenosidimutans</name>
    <dbReference type="NCBI Taxonomy" id="502333"/>
    <lineage>
        <taxon>Bacteria</taxon>
        <taxon>Pseudomonadati</taxon>
        <taxon>Pseudomonadota</taxon>
        <taxon>Betaproteobacteria</taxon>
        <taxon>Burkholderiales</taxon>
        <taxon>Comamonadaceae</taxon>
        <taxon>Ramlibacter</taxon>
    </lineage>
</organism>
<keyword evidence="2" id="KW-0963">Cytoplasm</keyword>
<sequence>MFKRILLATDGSAASEHAARLAVDLAKLHGAQLTALYVVDPYPYLGIGESNPLGFQAYMSAALEHGAAAHAKVLDLCEKAGIPCQTRLAEDIGAANGVVQSARQTEADLVVIGSHGRTGIARLMLGSVATKVVAESPVPVLVAR</sequence>
<dbReference type="PANTHER" id="PTHR46268:SF6">
    <property type="entry name" value="UNIVERSAL STRESS PROTEIN UP12"/>
    <property type="match status" value="1"/>
</dbReference>
<dbReference type="CDD" id="cd00293">
    <property type="entry name" value="USP-like"/>
    <property type="match status" value="1"/>
</dbReference>